<proteinExistence type="inferred from homology"/>
<feature type="signal peptide" evidence="7">
    <location>
        <begin position="1"/>
        <end position="32"/>
    </location>
</feature>
<keyword evidence="6" id="KW-1015">Disulfide bond</keyword>
<comment type="subcellular location">
    <subcellularLocation>
        <location evidence="1 7">Secreted</location>
    </subcellularLocation>
</comment>
<name>A0ABR2BJK1_9ROSI</name>
<protein>
    <recommendedName>
        <fullName evidence="7">Epidermal patterning factor-like protein</fullName>
    </recommendedName>
</protein>
<accession>A0ABR2BJK1</accession>
<evidence type="ECO:0000256" key="1">
    <source>
        <dbReference type="ARBA" id="ARBA00004613"/>
    </source>
</evidence>
<dbReference type="InterPro" id="IPR039455">
    <property type="entry name" value="EPFL"/>
</dbReference>
<keyword evidence="10" id="KW-1185">Reference proteome</keyword>
<evidence type="ECO:0000256" key="2">
    <source>
        <dbReference type="ARBA" id="ARBA00008127"/>
    </source>
</evidence>
<keyword evidence="5 7" id="KW-0732">Signal</keyword>
<feature type="region of interest" description="Disordered" evidence="8">
    <location>
        <begin position="46"/>
        <end position="83"/>
    </location>
</feature>
<comment type="caution">
    <text evidence="9">The sequence shown here is derived from an EMBL/GenBank/DDBJ whole genome shotgun (WGS) entry which is preliminary data.</text>
</comment>
<dbReference type="EMBL" id="JBBPBM010000109">
    <property type="protein sequence ID" value="KAK8507317.1"/>
    <property type="molecule type" value="Genomic_DNA"/>
</dbReference>
<keyword evidence="3 7" id="KW-0217">Developmental protein</keyword>
<comment type="function">
    <text evidence="7">Controls stomatal patterning.</text>
</comment>
<evidence type="ECO:0000256" key="8">
    <source>
        <dbReference type="SAM" id="MobiDB-lite"/>
    </source>
</evidence>
<reference evidence="9 10" key="1">
    <citation type="journal article" date="2024" name="G3 (Bethesda)">
        <title>Genome assembly of Hibiscus sabdariffa L. provides insights into metabolisms of medicinal natural products.</title>
        <authorList>
            <person name="Kim T."/>
        </authorList>
    </citation>
    <scope>NUCLEOTIDE SEQUENCE [LARGE SCALE GENOMIC DNA]</scope>
    <source>
        <strain evidence="9">TK-2024</strain>
        <tissue evidence="9">Old leaves</tissue>
    </source>
</reference>
<evidence type="ECO:0000313" key="9">
    <source>
        <dbReference type="EMBL" id="KAK8507317.1"/>
    </source>
</evidence>
<feature type="compositionally biased region" description="Polar residues" evidence="8">
    <location>
        <begin position="62"/>
        <end position="82"/>
    </location>
</feature>
<sequence>MGVSRHRYYRRHHLHHHIVAALTFLLFASASARTLSQLGSRFREIEGSKKRSGSGVLDRFLSQKQHSGPGSQPPSCRSNCGSCSPCKPVHVPIQPGLLMPLEYYPEAWCCKCGDKIFMP</sequence>
<evidence type="ECO:0000256" key="6">
    <source>
        <dbReference type="ARBA" id="ARBA00023157"/>
    </source>
</evidence>
<comment type="similarity">
    <text evidence="2 7">Belongs to the plant cysteine rich small secretory peptide family. Epidermal patterning factor subfamily.</text>
</comment>
<organism evidence="9 10">
    <name type="scientific">Hibiscus sabdariffa</name>
    <name type="common">roselle</name>
    <dbReference type="NCBI Taxonomy" id="183260"/>
    <lineage>
        <taxon>Eukaryota</taxon>
        <taxon>Viridiplantae</taxon>
        <taxon>Streptophyta</taxon>
        <taxon>Embryophyta</taxon>
        <taxon>Tracheophyta</taxon>
        <taxon>Spermatophyta</taxon>
        <taxon>Magnoliopsida</taxon>
        <taxon>eudicotyledons</taxon>
        <taxon>Gunneridae</taxon>
        <taxon>Pentapetalae</taxon>
        <taxon>rosids</taxon>
        <taxon>malvids</taxon>
        <taxon>Malvales</taxon>
        <taxon>Malvaceae</taxon>
        <taxon>Malvoideae</taxon>
        <taxon>Hibiscus</taxon>
    </lineage>
</organism>
<keyword evidence="4 7" id="KW-0964">Secreted</keyword>
<evidence type="ECO:0000313" key="10">
    <source>
        <dbReference type="Proteomes" id="UP001472677"/>
    </source>
</evidence>
<evidence type="ECO:0000256" key="4">
    <source>
        <dbReference type="ARBA" id="ARBA00022525"/>
    </source>
</evidence>
<dbReference type="Pfam" id="PF17181">
    <property type="entry name" value="EPF"/>
    <property type="match status" value="1"/>
</dbReference>
<gene>
    <name evidence="9" type="ORF">V6N12_008658</name>
</gene>
<evidence type="ECO:0000256" key="7">
    <source>
        <dbReference type="RuleBase" id="RU367102"/>
    </source>
</evidence>
<dbReference type="Proteomes" id="UP001472677">
    <property type="component" value="Unassembled WGS sequence"/>
</dbReference>
<evidence type="ECO:0000256" key="3">
    <source>
        <dbReference type="ARBA" id="ARBA00022473"/>
    </source>
</evidence>
<feature type="chain" id="PRO_5044974581" description="Epidermal patterning factor-like protein" evidence="7">
    <location>
        <begin position="33"/>
        <end position="119"/>
    </location>
</feature>
<dbReference type="PANTHER" id="PTHR33109">
    <property type="entry name" value="EPIDERMAL PATTERNING FACTOR-LIKE PROTEIN 4"/>
    <property type="match status" value="1"/>
</dbReference>
<dbReference type="PANTHER" id="PTHR33109:SF55">
    <property type="entry name" value="EPIDERMAL PATTERNING FACTOR-LIKE PROTEIN 4-RELATED"/>
    <property type="match status" value="1"/>
</dbReference>
<evidence type="ECO:0000256" key="5">
    <source>
        <dbReference type="ARBA" id="ARBA00022729"/>
    </source>
</evidence>